<name>A0A6J7USW3_9ZZZZ</name>
<sequence>MNATDNEAFDVVIELIIGALGVVDGTAVVVADATPSPLALTASI</sequence>
<gene>
    <name evidence="1" type="ORF">UFOPK4347_01620</name>
</gene>
<protein>
    <submittedName>
        <fullName evidence="1">Unannotated protein</fullName>
    </submittedName>
</protein>
<proteinExistence type="predicted"/>
<dbReference type="AlphaFoldDB" id="A0A6J7USW3"/>
<accession>A0A6J7USW3</accession>
<dbReference type="EMBL" id="CAFBQU010000073">
    <property type="protein sequence ID" value="CAB5067916.1"/>
    <property type="molecule type" value="Genomic_DNA"/>
</dbReference>
<reference evidence="1" key="1">
    <citation type="submission" date="2020-05" db="EMBL/GenBank/DDBJ databases">
        <authorList>
            <person name="Chiriac C."/>
            <person name="Salcher M."/>
            <person name="Ghai R."/>
            <person name="Kavagutti S V."/>
        </authorList>
    </citation>
    <scope>NUCLEOTIDE SEQUENCE</scope>
</reference>
<organism evidence="1">
    <name type="scientific">freshwater metagenome</name>
    <dbReference type="NCBI Taxonomy" id="449393"/>
    <lineage>
        <taxon>unclassified sequences</taxon>
        <taxon>metagenomes</taxon>
        <taxon>ecological metagenomes</taxon>
    </lineage>
</organism>
<evidence type="ECO:0000313" key="1">
    <source>
        <dbReference type="EMBL" id="CAB5067916.1"/>
    </source>
</evidence>